<dbReference type="Proteomes" id="UP001155820">
    <property type="component" value="Unassembled WGS sequence"/>
</dbReference>
<keyword evidence="2" id="KW-0378">Hydrolase</keyword>
<dbReference type="PANTHER" id="PTHR10188">
    <property type="entry name" value="L-ASPARAGINASE"/>
    <property type="match status" value="1"/>
</dbReference>
<comment type="caution">
    <text evidence="8">The sequence shown here is derived from an EMBL/GenBank/DDBJ whole genome shotgun (WGS) entry which is preliminary data.</text>
</comment>
<dbReference type="InterPro" id="IPR029055">
    <property type="entry name" value="Ntn_hydrolases_N"/>
</dbReference>
<dbReference type="Gene3D" id="3.60.20.30">
    <property type="entry name" value="(Glycosyl)asparaginase"/>
    <property type="match status" value="1"/>
</dbReference>
<keyword evidence="3" id="KW-0068">Autocatalytic cleavage</keyword>
<gene>
    <name evidence="8" type="ORF">FOB26_03670</name>
</gene>
<name>A0AA44EGC4_9HYPH</name>
<accession>A0AA44EGC4</accession>
<dbReference type="SUPFAM" id="SSF56235">
    <property type="entry name" value="N-terminal nucleophile aminohydrolases (Ntn hydrolases)"/>
    <property type="match status" value="1"/>
</dbReference>
<feature type="binding site" evidence="6">
    <location>
        <begin position="204"/>
        <end position="207"/>
    </location>
    <ligand>
        <name>substrate</name>
    </ligand>
</feature>
<dbReference type="AlphaFoldDB" id="A0AA44EGC4"/>
<dbReference type="PANTHER" id="PTHR10188:SF6">
    <property type="entry name" value="N(4)-(BETA-N-ACETYLGLUCOSAMINYL)-L-ASPARAGINASE"/>
    <property type="match status" value="1"/>
</dbReference>
<dbReference type="RefSeq" id="WP_107341814.1">
    <property type="nucleotide sequence ID" value="NZ_JABRWL010000003.1"/>
</dbReference>
<feature type="active site" description="Nucleophile" evidence="5">
    <location>
        <position position="176"/>
    </location>
</feature>
<protein>
    <recommendedName>
        <fullName evidence="4">Isoaspartyl peptidase</fullName>
    </recommendedName>
</protein>
<evidence type="ECO:0000256" key="5">
    <source>
        <dbReference type="PIRSR" id="PIRSR600246-1"/>
    </source>
</evidence>
<dbReference type="InterPro" id="IPR000246">
    <property type="entry name" value="Peptidase_T2"/>
</dbReference>
<dbReference type="GO" id="GO:0016811">
    <property type="term" value="F:hydrolase activity, acting on carbon-nitrogen (but not peptide) bonds, in linear amides"/>
    <property type="evidence" value="ECO:0007669"/>
    <property type="project" value="UniProtKB-ARBA"/>
</dbReference>
<dbReference type="FunFam" id="3.60.20.30:FF:000001">
    <property type="entry name" value="Isoaspartyl peptidase/L-asparaginase"/>
    <property type="match status" value="1"/>
</dbReference>
<dbReference type="CDD" id="cd04701">
    <property type="entry name" value="Asparaginase_2"/>
    <property type="match status" value="1"/>
</dbReference>
<evidence type="ECO:0000256" key="3">
    <source>
        <dbReference type="ARBA" id="ARBA00022813"/>
    </source>
</evidence>
<dbReference type="GO" id="GO:0006508">
    <property type="term" value="P:proteolysis"/>
    <property type="evidence" value="ECO:0007669"/>
    <property type="project" value="UniProtKB-KW"/>
</dbReference>
<reference evidence="8" key="1">
    <citation type="submission" date="2019-07" db="EMBL/GenBank/DDBJ databases">
        <title>FDA dAtabase for Regulatory Grade micrObial Sequences (FDA-ARGOS): Supporting development and validation of Infectious Disease Dx tests.</title>
        <authorList>
            <person name="Bachman M."/>
            <person name="Young C."/>
            <person name="Tallon L."/>
            <person name="Sadzewicz L."/>
            <person name="Vavikolanu K."/>
            <person name="Mehta A."/>
            <person name="Aluvathingal J."/>
            <person name="Nadendla S."/>
            <person name="Nandy P."/>
            <person name="Geyer C."/>
            <person name="Yan Y."/>
            <person name="Sichtig H."/>
        </authorList>
    </citation>
    <scope>NUCLEOTIDE SEQUENCE</scope>
    <source>
        <strain evidence="8">FDAARGOS_618</strain>
        <plasmid evidence="8">unnamed5</plasmid>
    </source>
</reference>
<keyword evidence="9" id="KW-1185">Reference proteome</keyword>
<evidence type="ECO:0000256" key="1">
    <source>
        <dbReference type="ARBA" id="ARBA00022670"/>
    </source>
</evidence>
<evidence type="ECO:0000256" key="4">
    <source>
        <dbReference type="ARBA" id="ARBA00069124"/>
    </source>
</evidence>
<dbReference type="GO" id="GO:0008233">
    <property type="term" value="F:peptidase activity"/>
    <property type="evidence" value="ECO:0007669"/>
    <property type="project" value="UniProtKB-KW"/>
</dbReference>
<feature type="binding site" evidence="6">
    <location>
        <begin position="227"/>
        <end position="230"/>
    </location>
    <ligand>
        <name>substrate</name>
    </ligand>
</feature>
<evidence type="ECO:0000256" key="2">
    <source>
        <dbReference type="ARBA" id="ARBA00022801"/>
    </source>
</evidence>
<feature type="site" description="Cleavage; by autolysis" evidence="7">
    <location>
        <begin position="175"/>
        <end position="176"/>
    </location>
</feature>
<dbReference type="Pfam" id="PF01112">
    <property type="entry name" value="Asparaginase_2"/>
    <property type="match status" value="1"/>
</dbReference>
<evidence type="ECO:0000313" key="9">
    <source>
        <dbReference type="Proteomes" id="UP001155820"/>
    </source>
</evidence>
<evidence type="ECO:0000256" key="7">
    <source>
        <dbReference type="PIRSR" id="PIRSR600246-3"/>
    </source>
</evidence>
<geneLocation type="plasmid" evidence="8">
    <name>unnamed5</name>
</geneLocation>
<sequence>MNRIALAIHGGCGVMAKLDLSEEEWAAARADLHRSLQAGWAVLDTGGSALDAVQAAVVVMENSPHFNAGYGAALNTDGEHELDASIMDGRTLEAGAVTLAKRIRNPIKAARRVMEKGEAVLLGGASADAFAQAEGLDIVDPDYFTTERRVKALAAMKAHAAAGTAVKASEAEKHGTVGAVALDRDGHLAAATSTGGYNNKPVGRIGDTPIVGAGTYARDGVCAVSGTGKGELFIRYAVGHEIASRMNYLGENLKKAASKVIMEDLKPHNIGAGLVAVAADGSIAAPYNTDGMFRGWVTPDGQFFVATHRAVFALASP</sequence>
<dbReference type="EMBL" id="JABRWM010000005">
    <property type="protein sequence ID" value="NRF18224.1"/>
    <property type="molecule type" value="Genomic_DNA"/>
</dbReference>
<keyword evidence="8" id="KW-0614">Plasmid</keyword>
<organism evidence="8 9">
    <name type="scientific">Agrobacterium pusense</name>
    <dbReference type="NCBI Taxonomy" id="648995"/>
    <lineage>
        <taxon>Bacteria</taxon>
        <taxon>Pseudomonadati</taxon>
        <taxon>Pseudomonadota</taxon>
        <taxon>Alphaproteobacteria</taxon>
        <taxon>Hyphomicrobiales</taxon>
        <taxon>Rhizobiaceae</taxon>
        <taxon>Rhizobium/Agrobacterium group</taxon>
        <taxon>Agrobacterium</taxon>
    </lineage>
</organism>
<evidence type="ECO:0000256" key="6">
    <source>
        <dbReference type="PIRSR" id="PIRSR600246-2"/>
    </source>
</evidence>
<keyword evidence="1" id="KW-0645">Protease</keyword>
<evidence type="ECO:0000313" key="8">
    <source>
        <dbReference type="EMBL" id="NRF18224.1"/>
    </source>
</evidence>
<proteinExistence type="predicted"/>